<dbReference type="Proteomes" id="UP000186218">
    <property type="component" value="Unassembled WGS sequence"/>
</dbReference>
<reference evidence="1 2" key="1">
    <citation type="submission" date="2017-01" db="EMBL/GenBank/DDBJ databases">
        <authorList>
            <person name="Mah S.A."/>
            <person name="Swanson W.J."/>
            <person name="Moy G.W."/>
            <person name="Vacquier V.D."/>
        </authorList>
    </citation>
    <scope>NUCLEOTIDE SEQUENCE [LARGE SCALE GENOMIC DNA]</scope>
    <source>
        <strain evidence="1 2">CPCC 203464</strain>
    </source>
</reference>
<evidence type="ECO:0000313" key="2">
    <source>
        <dbReference type="Proteomes" id="UP000186218"/>
    </source>
</evidence>
<keyword evidence="2" id="KW-1185">Reference proteome</keyword>
<evidence type="ECO:0000313" key="1">
    <source>
        <dbReference type="EMBL" id="SIS11168.1"/>
    </source>
</evidence>
<name>A0A1N7GF46_9NOCA</name>
<accession>A0A1N7GF46</accession>
<proteinExistence type="predicted"/>
<protein>
    <submittedName>
        <fullName evidence="1">Uncharacterized protein</fullName>
    </submittedName>
</protein>
<gene>
    <name evidence="1" type="ORF">SAMN05445060_2709</name>
</gene>
<organism evidence="1 2">
    <name type="scientific">Williamsia sterculiae</name>
    <dbReference type="NCBI Taxonomy" id="1344003"/>
    <lineage>
        <taxon>Bacteria</taxon>
        <taxon>Bacillati</taxon>
        <taxon>Actinomycetota</taxon>
        <taxon>Actinomycetes</taxon>
        <taxon>Mycobacteriales</taxon>
        <taxon>Nocardiaceae</taxon>
        <taxon>Williamsia</taxon>
    </lineage>
</organism>
<dbReference type="RefSeq" id="WP_143690355.1">
    <property type="nucleotide sequence ID" value="NZ_FTNT01000008.1"/>
</dbReference>
<sequence>MTSPKTPQDRIVTELKQLCAGGDLEVGNLGLVNPEIIRKCLGDGSLAETVDVLSNLVAQLGSSNNANAAQQALGVPVNESAGRVREVVATSTFYRYRNKGLAQLAAVILDYGISHDIGYAKDLVSETVHEAENVVVRKIEATNASPDVKNDIHELVDMVSELVEDHFQVINVLQIVKASGLLPHLNNKIEAANENGTQMFLRATEIMKRLRDSV</sequence>
<dbReference type="AlphaFoldDB" id="A0A1N7GF46"/>
<dbReference type="EMBL" id="FTNT01000008">
    <property type="protein sequence ID" value="SIS11168.1"/>
    <property type="molecule type" value="Genomic_DNA"/>
</dbReference>